<dbReference type="Proteomes" id="UP000319986">
    <property type="component" value="Unassembled WGS sequence"/>
</dbReference>
<reference evidence="1 2" key="1">
    <citation type="submission" date="2019-06" db="EMBL/GenBank/DDBJ databases">
        <title>Whole genome shotgun sequence of Corynebacterium variabile NBRC 15286.</title>
        <authorList>
            <person name="Hosoyama A."/>
            <person name="Uohara A."/>
            <person name="Ohji S."/>
            <person name="Ichikawa N."/>
        </authorList>
    </citation>
    <scope>NUCLEOTIDE SEQUENCE [LARGE SCALE GENOMIC DNA]</scope>
    <source>
        <strain evidence="1 2">NBRC 15286</strain>
    </source>
</reference>
<evidence type="ECO:0000313" key="2">
    <source>
        <dbReference type="Proteomes" id="UP000319986"/>
    </source>
</evidence>
<organism evidence="1 2">
    <name type="scientific">Corynebacterium variabile</name>
    <dbReference type="NCBI Taxonomy" id="1727"/>
    <lineage>
        <taxon>Bacteria</taxon>
        <taxon>Bacillati</taxon>
        <taxon>Actinomycetota</taxon>
        <taxon>Actinomycetes</taxon>
        <taxon>Mycobacteriales</taxon>
        <taxon>Corynebacteriaceae</taxon>
        <taxon>Corynebacterium</taxon>
    </lineage>
</organism>
<proteinExistence type="predicted"/>
<dbReference type="EMBL" id="BJNT01000005">
    <property type="protein sequence ID" value="GEC85427.1"/>
    <property type="molecule type" value="Genomic_DNA"/>
</dbReference>
<accession>A0A4Y4C2Q5</accession>
<evidence type="ECO:0000313" key="1">
    <source>
        <dbReference type="EMBL" id="GEC85427.1"/>
    </source>
</evidence>
<sequence>MGDAFSGSSLTVDRSRQELTDGLVSRLEYSGFLVDAAGGTDPDETMDHNVPASLAFMANETGVEVMPDWIRSLAFAVTAVDASGQ</sequence>
<gene>
    <name evidence="1" type="ORF">CVA01_07410</name>
</gene>
<comment type="caution">
    <text evidence="1">The sequence shown here is derived from an EMBL/GenBank/DDBJ whole genome shotgun (WGS) entry which is preliminary data.</text>
</comment>
<name>A0A4Y4C2Q5_9CORY</name>
<protein>
    <submittedName>
        <fullName evidence="1">Uncharacterized protein</fullName>
    </submittedName>
</protein>
<dbReference type="AlphaFoldDB" id="A0A4Y4C2Q5"/>